<sequence>MSEKRETGVDFSIEERGQLSPTSNNVFDQITEEKYDQSNVVTTNVPQLTLERTLSIRYRTLSIQTSDSIQAAKHKVPQKGKKA</sequence>
<keyword evidence="2" id="KW-1185">Reference proteome</keyword>
<gene>
    <name evidence="1" type="ORF">ACOLOM_LOCUS12413</name>
</gene>
<reference evidence="1" key="1">
    <citation type="submission" date="2021-06" db="EMBL/GenBank/DDBJ databases">
        <authorList>
            <person name="Kallberg Y."/>
            <person name="Tangrot J."/>
            <person name="Rosling A."/>
        </authorList>
    </citation>
    <scope>NUCLEOTIDE SEQUENCE</scope>
    <source>
        <strain evidence="1">CL356</strain>
    </source>
</reference>
<evidence type="ECO:0000313" key="1">
    <source>
        <dbReference type="EMBL" id="CAG8745431.1"/>
    </source>
</evidence>
<name>A0ACA9QF70_9GLOM</name>
<evidence type="ECO:0000313" key="2">
    <source>
        <dbReference type="Proteomes" id="UP000789525"/>
    </source>
</evidence>
<accession>A0ACA9QF70</accession>
<feature type="non-terminal residue" evidence="1">
    <location>
        <position position="83"/>
    </location>
</feature>
<comment type="caution">
    <text evidence="1">The sequence shown here is derived from an EMBL/GenBank/DDBJ whole genome shotgun (WGS) entry which is preliminary data.</text>
</comment>
<organism evidence="1 2">
    <name type="scientific">Acaulospora colombiana</name>
    <dbReference type="NCBI Taxonomy" id="27376"/>
    <lineage>
        <taxon>Eukaryota</taxon>
        <taxon>Fungi</taxon>
        <taxon>Fungi incertae sedis</taxon>
        <taxon>Mucoromycota</taxon>
        <taxon>Glomeromycotina</taxon>
        <taxon>Glomeromycetes</taxon>
        <taxon>Diversisporales</taxon>
        <taxon>Acaulosporaceae</taxon>
        <taxon>Acaulospora</taxon>
    </lineage>
</organism>
<dbReference type="Proteomes" id="UP000789525">
    <property type="component" value="Unassembled WGS sequence"/>
</dbReference>
<proteinExistence type="predicted"/>
<dbReference type="EMBL" id="CAJVPT010050151">
    <property type="protein sequence ID" value="CAG8745431.1"/>
    <property type="molecule type" value="Genomic_DNA"/>
</dbReference>
<protein>
    <submittedName>
        <fullName evidence="1">5644_t:CDS:1</fullName>
    </submittedName>
</protein>